<evidence type="ECO:0000313" key="1">
    <source>
        <dbReference type="EMBL" id="CAH0002554.1"/>
    </source>
</evidence>
<sequence>MSPHETSSMSLIAAHGGPTAVGQLGDAAEDDGMLNQRRVIGITGLPREILRDIFEFFQHPATVGQKIGLESIDIRFGEDQLKNIQNLRLACKLFDEEASPLLVPIIRVAFDQPSLDRVLGLLGNPRIAAGVLAIKVELRYYFNVVAASLSDFARYRMVDIHYVEDYFMHLEIADTMTAARAGRALSREIYNSHVLSCQRSRSFGFACRRHIREQSTPHTRPETPDPGADPNQVEQYYDMIGVAYEKYKVQCHDQHRIATEKSLVNGLAKLVSLSGRRVCLSIFEKGCTHGRRFPDNPEFGRELEAPDGWNEFWGLRQRPIEAELARQLNIIWDLPIAIHKAGGIFDSFEIQHLVADIDYRLLCPESLSPGGHQLDQLRAACQHLRIFRFEGLQHRKRPEESITQNFQMANTSVSDFLQTVLSSRLLEEVDVTGPMKAWERVQGRRSTWFLGRTISNLHFQHLSTISLGQMSIFPRHMTFHRRDLRFRPTISMTGLTGGNFGMLRDQLARATATAEEPSPAGETTPQAIDDKLLEHKLLELFQAYITSDQELANPGLGNFEN</sequence>
<proteinExistence type="predicted"/>
<evidence type="ECO:0000313" key="2">
    <source>
        <dbReference type="Proteomes" id="UP000754883"/>
    </source>
</evidence>
<name>A0A9N9UYJ5_9HYPO</name>
<reference evidence="1 2" key="2">
    <citation type="submission" date="2021-10" db="EMBL/GenBank/DDBJ databases">
        <authorList>
            <person name="Piombo E."/>
        </authorList>
    </citation>
    <scope>NUCLEOTIDE SEQUENCE [LARGE SCALE GENOMIC DNA]</scope>
</reference>
<dbReference type="EMBL" id="CABFNO020001560">
    <property type="protein sequence ID" value="CAH0002554.1"/>
    <property type="molecule type" value="Genomic_DNA"/>
</dbReference>
<dbReference type="OrthoDB" id="3759773at2759"/>
<reference evidence="2" key="1">
    <citation type="submission" date="2019-06" db="EMBL/GenBank/DDBJ databases">
        <authorList>
            <person name="Broberg M."/>
        </authorList>
    </citation>
    <scope>NUCLEOTIDE SEQUENCE [LARGE SCALE GENOMIC DNA]</scope>
</reference>
<keyword evidence="2" id="KW-1185">Reference proteome</keyword>
<organism evidence="1 2">
    <name type="scientific">Clonostachys byssicola</name>
    <dbReference type="NCBI Taxonomy" id="160290"/>
    <lineage>
        <taxon>Eukaryota</taxon>
        <taxon>Fungi</taxon>
        <taxon>Dikarya</taxon>
        <taxon>Ascomycota</taxon>
        <taxon>Pezizomycotina</taxon>
        <taxon>Sordariomycetes</taxon>
        <taxon>Hypocreomycetidae</taxon>
        <taxon>Hypocreales</taxon>
        <taxon>Bionectriaceae</taxon>
        <taxon>Clonostachys</taxon>
    </lineage>
</organism>
<protein>
    <submittedName>
        <fullName evidence="1">Uncharacterized protein</fullName>
    </submittedName>
</protein>
<comment type="caution">
    <text evidence="1">The sequence shown here is derived from an EMBL/GenBank/DDBJ whole genome shotgun (WGS) entry which is preliminary data.</text>
</comment>
<gene>
    <name evidence="1" type="ORF">CBYS24578_00002106</name>
</gene>
<dbReference type="AlphaFoldDB" id="A0A9N9UYJ5"/>
<dbReference type="Proteomes" id="UP000754883">
    <property type="component" value="Unassembled WGS sequence"/>
</dbReference>
<accession>A0A9N9UYJ5</accession>